<evidence type="ECO:0000256" key="2">
    <source>
        <dbReference type="ARBA" id="ARBA00007357"/>
    </source>
</evidence>
<keyword evidence="7" id="KW-0482">Metalloprotease</keyword>
<dbReference type="SUPFAM" id="SSF49854">
    <property type="entry name" value="Spermadhesin, CUB domain"/>
    <property type="match status" value="1"/>
</dbReference>
<keyword evidence="6" id="KW-0862">Zinc</keyword>
<dbReference type="PANTHER" id="PTHR11733">
    <property type="entry name" value="ZINC METALLOPROTEASE FAMILY M13 NEPRILYSIN-RELATED"/>
    <property type="match status" value="1"/>
</dbReference>
<comment type="cofactor">
    <cofactor evidence="1">
        <name>Zn(2+)</name>
        <dbReference type="ChEBI" id="CHEBI:29105"/>
    </cofactor>
</comment>
<dbReference type="GO" id="GO:0046872">
    <property type="term" value="F:metal ion binding"/>
    <property type="evidence" value="ECO:0007669"/>
    <property type="project" value="UniProtKB-KW"/>
</dbReference>
<sequence>MWSPLPLLALAMLNVASVRACPNDPGYPVGAGSIQSPNYPQNYDNSANCVYHISANRRSRVMITFTAFDTEACCDCLFLFDGPGITSPVISKLSGMHNETSFQSSGQYITLLFKSNPTVNRPGFFGQYSSVTGPTLPMGLATATTPSGTTFGPAIPTPPTISSNSPDYDAYKLAAQQLKQFINVKADPCNDFWSYACGNYPAGSPDSFDQASGQNVVIQATQIMKPQYAQPQAPLPLRQTVWYFNTCVAAQNNFGPITPGGAILIQALQAFQQITGLPFPMLNQNQNQQNWPSASTIGTALGYLSGVAGVDTLLSPYVDTNWADPRGSTPYFLYVDQNTLMHPKTYYQPGTWELIQSESIRNIKGTMSDLASLTGNTLDLTTLGNDAMDIVKIELALARNLSTDDTIRRQYQRSYNPTTISSAQSSYPFMDWTAYFRQLSTNVPGSVPAMMNNPNFTFSVMETMKVLQLGNALQIGNPYGLTPRQFVNYLMYRLVDSNSDFLPNFRDRRLRKKRYSLPLGKIRYTVLPQHFNLERIKGKDLTNAQLKCTQETLDSLSYTNARFFIDALYPDKGVNIRKAAGSLVSDILSGFQGMLDQLPWMSNSSKQSAYGKITNLVKNIAFPDFILDDAQLTTYYASLNIQQTDSYATMVNKLSVFNMATKFGYLARTSGSDRTDFGEELGTTNAWYQQGLNSVTFPAGILQPPFYHPHFPASVNFGGLGSIAGHELIHGFDDEGVQWDGMGKLSNWLDSSSQQGFQRLANCIINEYNGFRPLLEYYTPNYIIGSQTQGENIADNGGIHASWRAYKTHVALNGPDPRLPDPVLSQFTHDQLFFLSFARVWCVKESPAQLFRQLLDDPHSPSIYRVFGTLQNFPAFQSAFHCPSGSKYAPGSGKYCNVWVLDN</sequence>
<dbReference type="Gene3D" id="3.40.390.10">
    <property type="entry name" value="Collagenase (Catalytic Domain)"/>
    <property type="match status" value="1"/>
</dbReference>
<protein>
    <submittedName>
        <fullName evidence="13">CUB domain-containing protein</fullName>
    </submittedName>
</protein>
<evidence type="ECO:0000256" key="9">
    <source>
        <dbReference type="PROSITE-ProRule" id="PRU00059"/>
    </source>
</evidence>
<comment type="caution">
    <text evidence="9">Lacks conserved residue(s) required for the propagation of feature annotation.</text>
</comment>
<organism evidence="12 13">
    <name type="scientific">Plectus sambesii</name>
    <dbReference type="NCBI Taxonomy" id="2011161"/>
    <lineage>
        <taxon>Eukaryota</taxon>
        <taxon>Metazoa</taxon>
        <taxon>Ecdysozoa</taxon>
        <taxon>Nematoda</taxon>
        <taxon>Chromadorea</taxon>
        <taxon>Plectida</taxon>
        <taxon>Plectina</taxon>
        <taxon>Plectoidea</taxon>
        <taxon>Plectidae</taxon>
        <taxon>Plectus</taxon>
    </lineage>
</organism>
<dbReference type="Proteomes" id="UP000887566">
    <property type="component" value="Unplaced"/>
</dbReference>
<dbReference type="Gene3D" id="1.10.1380.10">
    <property type="entry name" value="Neutral endopeptidase , domain2"/>
    <property type="match status" value="1"/>
</dbReference>
<reference evidence="13" key="1">
    <citation type="submission" date="2022-11" db="UniProtKB">
        <authorList>
            <consortium name="WormBaseParasite"/>
        </authorList>
    </citation>
    <scope>IDENTIFICATION</scope>
</reference>
<dbReference type="InterPro" id="IPR035914">
    <property type="entry name" value="Sperma_CUB_dom_sf"/>
</dbReference>
<dbReference type="GO" id="GO:0005886">
    <property type="term" value="C:plasma membrane"/>
    <property type="evidence" value="ECO:0007669"/>
    <property type="project" value="TreeGrafter"/>
</dbReference>
<dbReference type="Pfam" id="PF01431">
    <property type="entry name" value="Peptidase_M13"/>
    <property type="match status" value="1"/>
</dbReference>
<dbReference type="GO" id="GO:0016485">
    <property type="term" value="P:protein processing"/>
    <property type="evidence" value="ECO:0007669"/>
    <property type="project" value="TreeGrafter"/>
</dbReference>
<evidence type="ECO:0000259" key="11">
    <source>
        <dbReference type="PROSITE" id="PS01180"/>
    </source>
</evidence>
<evidence type="ECO:0000256" key="4">
    <source>
        <dbReference type="ARBA" id="ARBA00022723"/>
    </source>
</evidence>
<accession>A0A914VKE4</accession>
<dbReference type="Gene3D" id="2.60.120.290">
    <property type="entry name" value="Spermadhesin, CUB domain"/>
    <property type="match status" value="1"/>
</dbReference>
<feature type="signal peptide" evidence="10">
    <location>
        <begin position="1"/>
        <end position="20"/>
    </location>
</feature>
<dbReference type="PROSITE" id="PS01180">
    <property type="entry name" value="CUB"/>
    <property type="match status" value="1"/>
</dbReference>
<keyword evidence="8" id="KW-1015">Disulfide bond</keyword>
<dbReference type="Pfam" id="PF00431">
    <property type="entry name" value="CUB"/>
    <property type="match status" value="1"/>
</dbReference>
<name>A0A914VKE4_9BILA</name>
<dbReference type="InterPro" id="IPR008753">
    <property type="entry name" value="Peptidase_M13_N"/>
</dbReference>
<keyword evidence="10" id="KW-0732">Signal</keyword>
<proteinExistence type="inferred from homology"/>
<dbReference type="SUPFAM" id="SSF55486">
    <property type="entry name" value="Metalloproteases ('zincins'), catalytic domain"/>
    <property type="match status" value="1"/>
</dbReference>
<dbReference type="AlphaFoldDB" id="A0A914VKE4"/>
<comment type="similarity">
    <text evidence="2">Belongs to the peptidase M13 family.</text>
</comment>
<dbReference type="SMART" id="SM00042">
    <property type="entry name" value="CUB"/>
    <property type="match status" value="1"/>
</dbReference>
<evidence type="ECO:0000256" key="6">
    <source>
        <dbReference type="ARBA" id="ARBA00022833"/>
    </source>
</evidence>
<dbReference type="GO" id="GO:0004222">
    <property type="term" value="F:metalloendopeptidase activity"/>
    <property type="evidence" value="ECO:0007669"/>
    <property type="project" value="InterPro"/>
</dbReference>
<evidence type="ECO:0000256" key="1">
    <source>
        <dbReference type="ARBA" id="ARBA00001947"/>
    </source>
</evidence>
<dbReference type="InterPro" id="IPR042089">
    <property type="entry name" value="Peptidase_M13_dom_2"/>
</dbReference>
<evidence type="ECO:0000256" key="3">
    <source>
        <dbReference type="ARBA" id="ARBA00022670"/>
    </source>
</evidence>
<evidence type="ECO:0000313" key="13">
    <source>
        <dbReference type="WBParaSite" id="PSAMB.scaffold2103size25387.g16323.t1"/>
    </source>
</evidence>
<feature type="domain" description="CUB" evidence="11">
    <location>
        <begin position="21"/>
        <end position="131"/>
    </location>
</feature>
<dbReference type="InterPro" id="IPR024079">
    <property type="entry name" value="MetalloPept_cat_dom_sf"/>
</dbReference>
<keyword evidence="3" id="KW-0645">Protease</keyword>
<dbReference type="CDD" id="cd08662">
    <property type="entry name" value="M13"/>
    <property type="match status" value="1"/>
</dbReference>
<evidence type="ECO:0000256" key="7">
    <source>
        <dbReference type="ARBA" id="ARBA00023049"/>
    </source>
</evidence>
<dbReference type="CDD" id="cd00041">
    <property type="entry name" value="CUB"/>
    <property type="match status" value="1"/>
</dbReference>
<evidence type="ECO:0000256" key="10">
    <source>
        <dbReference type="SAM" id="SignalP"/>
    </source>
</evidence>
<dbReference type="InterPro" id="IPR000718">
    <property type="entry name" value="Peptidase_M13"/>
</dbReference>
<evidence type="ECO:0000256" key="5">
    <source>
        <dbReference type="ARBA" id="ARBA00022801"/>
    </source>
</evidence>
<dbReference type="PRINTS" id="PR00786">
    <property type="entry name" value="NEPRILYSIN"/>
</dbReference>
<keyword evidence="5" id="KW-0378">Hydrolase</keyword>
<evidence type="ECO:0000256" key="8">
    <source>
        <dbReference type="ARBA" id="ARBA00023157"/>
    </source>
</evidence>
<evidence type="ECO:0000313" key="12">
    <source>
        <dbReference type="Proteomes" id="UP000887566"/>
    </source>
</evidence>
<dbReference type="WBParaSite" id="PSAMB.scaffold2103size25387.g16323.t1">
    <property type="protein sequence ID" value="PSAMB.scaffold2103size25387.g16323.t1"/>
    <property type="gene ID" value="PSAMB.scaffold2103size25387.g16323"/>
</dbReference>
<dbReference type="InterPro" id="IPR018497">
    <property type="entry name" value="Peptidase_M13_C"/>
</dbReference>
<feature type="chain" id="PRO_5037734913" evidence="10">
    <location>
        <begin position="21"/>
        <end position="903"/>
    </location>
</feature>
<dbReference type="PANTHER" id="PTHR11733:SF240">
    <property type="entry name" value="GH14155P-RELATED"/>
    <property type="match status" value="1"/>
</dbReference>
<dbReference type="PROSITE" id="PS51885">
    <property type="entry name" value="NEPRILYSIN"/>
    <property type="match status" value="1"/>
</dbReference>
<dbReference type="Pfam" id="PF05649">
    <property type="entry name" value="Peptidase_M13_N"/>
    <property type="match status" value="1"/>
</dbReference>
<dbReference type="InterPro" id="IPR000859">
    <property type="entry name" value="CUB_dom"/>
</dbReference>
<keyword evidence="4" id="KW-0479">Metal-binding</keyword>
<keyword evidence="12" id="KW-1185">Reference proteome</keyword>